<feature type="region of interest" description="Disordered" evidence="1">
    <location>
        <begin position="47"/>
        <end position="66"/>
    </location>
</feature>
<proteinExistence type="predicted"/>
<evidence type="ECO:0000313" key="2">
    <source>
        <dbReference type="EMBL" id="KAL2731423.1"/>
    </source>
</evidence>
<keyword evidence="3" id="KW-1185">Reference proteome</keyword>
<comment type="caution">
    <text evidence="2">The sequence shown here is derived from an EMBL/GenBank/DDBJ whole genome shotgun (WGS) entry which is preliminary data.</text>
</comment>
<gene>
    <name evidence="2" type="ORF">V1478_004968</name>
</gene>
<sequence>MEGNVKSKEQYPKKIQVCLQNLALRKLKRCTYVENDSINSNVTINTKDRINSNSKPSSPESNFNEFRTSKERVDLLQDFRPQDLQINIQSQYMEPRETIEKYVDQKENGHVTETGIVTNTRMFSRNRRFSLPILRVESAKATSLAKISHQKDSDITINGINQTTSKKETLKVDFSLDDNNREEVKGKENEETGDTTKLMSQDISRIEEASRSSNPIIVEEQSTDSRDNLKRGSNVKHFMDDKRTIDESIEHISKRTNEEHSFEGSTVDWKFSEACLSSEKKDYDIISTRFIVQIGNNAKNKEIPAYGKKHFHLNQKCLAKDEYASSYLATSINENIKDNSFYQFIRIMDNSRYEHRCYICRAHRNSSISCGYKCKMIPSSQRVTFRLPNKEETM</sequence>
<evidence type="ECO:0000256" key="1">
    <source>
        <dbReference type="SAM" id="MobiDB-lite"/>
    </source>
</evidence>
<evidence type="ECO:0000313" key="3">
    <source>
        <dbReference type="Proteomes" id="UP001607302"/>
    </source>
</evidence>
<organism evidence="2 3">
    <name type="scientific">Vespula squamosa</name>
    <name type="common">Southern yellow jacket</name>
    <name type="synonym">Wasp</name>
    <dbReference type="NCBI Taxonomy" id="30214"/>
    <lineage>
        <taxon>Eukaryota</taxon>
        <taxon>Metazoa</taxon>
        <taxon>Ecdysozoa</taxon>
        <taxon>Arthropoda</taxon>
        <taxon>Hexapoda</taxon>
        <taxon>Insecta</taxon>
        <taxon>Pterygota</taxon>
        <taxon>Neoptera</taxon>
        <taxon>Endopterygota</taxon>
        <taxon>Hymenoptera</taxon>
        <taxon>Apocrita</taxon>
        <taxon>Aculeata</taxon>
        <taxon>Vespoidea</taxon>
        <taxon>Vespidae</taxon>
        <taxon>Vespinae</taxon>
        <taxon>Vespula</taxon>
    </lineage>
</organism>
<name>A0ABD2BFA2_VESSQ</name>
<accession>A0ABD2BFA2</accession>
<reference evidence="2 3" key="1">
    <citation type="journal article" date="2024" name="Ann. Entomol. Soc. Am.">
        <title>Genomic analyses of the southern and eastern yellowjacket wasps (Hymenoptera: Vespidae) reveal evolutionary signatures of social life.</title>
        <authorList>
            <person name="Catto M.A."/>
            <person name="Caine P.B."/>
            <person name="Orr S.E."/>
            <person name="Hunt B.G."/>
            <person name="Goodisman M.A.D."/>
        </authorList>
    </citation>
    <scope>NUCLEOTIDE SEQUENCE [LARGE SCALE GENOMIC DNA]</scope>
    <source>
        <strain evidence="2">233</strain>
        <tissue evidence="2">Head and thorax</tissue>
    </source>
</reference>
<protein>
    <submittedName>
        <fullName evidence="2">Uncharacterized protein</fullName>
    </submittedName>
</protein>
<feature type="compositionally biased region" description="Low complexity" evidence="1">
    <location>
        <begin position="51"/>
        <end position="65"/>
    </location>
</feature>
<dbReference type="EMBL" id="JAUDFV010000105">
    <property type="protein sequence ID" value="KAL2731423.1"/>
    <property type="molecule type" value="Genomic_DNA"/>
</dbReference>
<dbReference type="Proteomes" id="UP001607302">
    <property type="component" value="Unassembled WGS sequence"/>
</dbReference>
<dbReference type="AlphaFoldDB" id="A0ABD2BFA2"/>